<evidence type="ECO:0000313" key="18">
    <source>
        <dbReference type="Proteomes" id="UP000053958"/>
    </source>
</evidence>
<dbReference type="PROSITE" id="PS50089">
    <property type="entry name" value="ZF_RING_2"/>
    <property type="match status" value="1"/>
</dbReference>
<keyword evidence="5 14" id="KW-0812">Transmembrane</keyword>
<dbReference type="GO" id="GO:0006511">
    <property type="term" value="P:ubiquitin-dependent protein catabolic process"/>
    <property type="evidence" value="ECO:0007669"/>
    <property type="project" value="TreeGrafter"/>
</dbReference>
<evidence type="ECO:0000256" key="6">
    <source>
        <dbReference type="ARBA" id="ARBA00022723"/>
    </source>
</evidence>
<dbReference type="GO" id="GO:0016020">
    <property type="term" value="C:membrane"/>
    <property type="evidence" value="ECO:0007669"/>
    <property type="project" value="UniProtKB-SubCell"/>
</dbReference>
<dbReference type="SUPFAM" id="SSF57850">
    <property type="entry name" value="RING/U-box"/>
    <property type="match status" value="1"/>
</dbReference>
<keyword evidence="10 14" id="KW-1133">Transmembrane helix</keyword>
<evidence type="ECO:0000256" key="2">
    <source>
        <dbReference type="ARBA" id="ARBA00004141"/>
    </source>
</evidence>
<protein>
    <recommendedName>
        <fullName evidence="3">RING-type E3 ubiquitin transferase</fullName>
        <ecNumber evidence="3">2.3.2.27</ecNumber>
    </recommendedName>
</protein>
<keyword evidence="8" id="KW-0833">Ubl conjugation pathway</keyword>
<dbReference type="PANTHER" id="PTHR45977">
    <property type="entry name" value="TARGET OF ERK KINASE MPK-1"/>
    <property type="match status" value="1"/>
</dbReference>
<feature type="compositionally biased region" description="Basic and acidic residues" evidence="13">
    <location>
        <begin position="317"/>
        <end position="334"/>
    </location>
</feature>
<dbReference type="EMBL" id="LASV01000204">
    <property type="protein sequence ID" value="KKA21107.1"/>
    <property type="molecule type" value="Genomic_DNA"/>
</dbReference>
<feature type="compositionally biased region" description="Basic and acidic residues" evidence="13">
    <location>
        <begin position="525"/>
        <end position="540"/>
    </location>
</feature>
<dbReference type="EC" id="2.3.2.27" evidence="3"/>
<keyword evidence="11 14" id="KW-0472">Membrane</keyword>
<evidence type="ECO:0000256" key="3">
    <source>
        <dbReference type="ARBA" id="ARBA00012483"/>
    </source>
</evidence>
<feature type="compositionally biased region" description="Pro residues" evidence="13">
    <location>
        <begin position="541"/>
        <end position="553"/>
    </location>
</feature>
<evidence type="ECO:0000256" key="13">
    <source>
        <dbReference type="SAM" id="MobiDB-lite"/>
    </source>
</evidence>
<keyword evidence="9" id="KW-0862">Zinc</keyword>
<dbReference type="OrthoDB" id="8062037at2759"/>
<feature type="compositionally biased region" description="Low complexity" evidence="13">
    <location>
        <begin position="216"/>
        <end position="227"/>
    </location>
</feature>
<keyword evidence="6" id="KW-0479">Metal-binding</keyword>
<sequence length="553" mass="59244">MISWRHPHTSWGFSWGFPFSCILLLLLLSGVQAQDSPGTATSPSNSSRDLAQVGPLRFFLHSAQLQLPSPVLLAPLTQPLATLSLTDFTQFNLSGQLLAVDPSNSVAVDDSDIAFISCDPSSYPGVLSAGVTIANVIQSQPAPAGIILYSAQSDHCNYTVDDPDLTYSTVFTVQGVNATRSILEQLSSHSNHSFSSIGPDMASIGNGSVTGGGTGSDSSGSSVGSGSLAGASPTTAVAMIILYSITGIITALFLGIIITGAIRAHRHPERYGPRNVVGRPRQSRARGLARAMLETIPIVKFGDPDDRVDAAAKGDVEMASGHEVDGTDRPEEQRASAPNANETGRSPESPSNGNNSEDAGKEATPAAKETAGYEHSNETGNYVCPICTDDFVKGQDVRVLPCNHQFHPECIDPWLVNVSGTCPLCRIDLNPAEEQDGDSDDAERHPHASGLPLEVPQTEASTGAIQHRGLSSYFPDMRRMRHAPVEERIAALRRLRQSSELVRDADAAELTAEERQNRRRSLTARLRERFRIRTRQHDDQPPPAPPSQPPSTL</sequence>
<evidence type="ECO:0000256" key="12">
    <source>
        <dbReference type="PROSITE-ProRule" id="PRU00175"/>
    </source>
</evidence>
<feature type="transmembrane region" description="Helical" evidence="14">
    <location>
        <begin position="240"/>
        <end position="262"/>
    </location>
</feature>
<dbReference type="STRING" id="1408163.A0A0F4YS33"/>
<evidence type="ECO:0000256" key="8">
    <source>
        <dbReference type="ARBA" id="ARBA00022786"/>
    </source>
</evidence>
<dbReference type="Gene3D" id="3.30.40.10">
    <property type="entry name" value="Zinc/RING finger domain, C3HC4 (zinc finger)"/>
    <property type="match status" value="1"/>
</dbReference>
<feature type="signal peptide" evidence="15">
    <location>
        <begin position="1"/>
        <end position="33"/>
    </location>
</feature>
<evidence type="ECO:0000256" key="15">
    <source>
        <dbReference type="SAM" id="SignalP"/>
    </source>
</evidence>
<comment type="subcellular location">
    <subcellularLocation>
        <location evidence="2">Membrane</location>
        <topology evidence="2">Multi-pass membrane protein</topology>
    </subcellularLocation>
</comment>
<organism evidence="17 18">
    <name type="scientific">Rasamsonia emersonii (strain ATCC 16479 / CBS 393.64 / IMI 116815)</name>
    <dbReference type="NCBI Taxonomy" id="1408163"/>
    <lineage>
        <taxon>Eukaryota</taxon>
        <taxon>Fungi</taxon>
        <taxon>Dikarya</taxon>
        <taxon>Ascomycota</taxon>
        <taxon>Pezizomycotina</taxon>
        <taxon>Eurotiomycetes</taxon>
        <taxon>Eurotiomycetidae</taxon>
        <taxon>Eurotiales</taxon>
        <taxon>Trichocomaceae</taxon>
        <taxon>Rasamsonia</taxon>
    </lineage>
</organism>
<evidence type="ECO:0000256" key="11">
    <source>
        <dbReference type="ARBA" id="ARBA00023136"/>
    </source>
</evidence>
<dbReference type="GO" id="GO:0016567">
    <property type="term" value="P:protein ubiquitination"/>
    <property type="evidence" value="ECO:0007669"/>
    <property type="project" value="TreeGrafter"/>
</dbReference>
<evidence type="ECO:0000256" key="14">
    <source>
        <dbReference type="SAM" id="Phobius"/>
    </source>
</evidence>
<keyword evidence="18" id="KW-1185">Reference proteome</keyword>
<feature type="region of interest" description="Disordered" evidence="13">
    <location>
        <begin position="317"/>
        <end position="379"/>
    </location>
</feature>
<evidence type="ECO:0000259" key="16">
    <source>
        <dbReference type="PROSITE" id="PS50089"/>
    </source>
</evidence>
<dbReference type="Proteomes" id="UP000053958">
    <property type="component" value="Unassembled WGS sequence"/>
</dbReference>
<dbReference type="PANTHER" id="PTHR45977:SF4">
    <property type="entry name" value="RING-TYPE DOMAIN-CONTAINING PROTEIN"/>
    <property type="match status" value="1"/>
</dbReference>
<feature type="region of interest" description="Disordered" evidence="13">
    <location>
        <begin position="512"/>
        <end position="553"/>
    </location>
</feature>
<feature type="region of interest" description="Disordered" evidence="13">
    <location>
        <begin position="205"/>
        <end position="227"/>
    </location>
</feature>
<keyword evidence="15" id="KW-0732">Signal</keyword>
<evidence type="ECO:0000256" key="1">
    <source>
        <dbReference type="ARBA" id="ARBA00000900"/>
    </source>
</evidence>
<evidence type="ECO:0000256" key="10">
    <source>
        <dbReference type="ARBA" id="ARBA00022989"/>
    </source>
</evidence>
<dbReference type="SMART" id="SM00184">
    <property type="entry name" value="RING"/>
    <property type="match status" value="1"/>
</dbReference>
<dbReference type="GeneID" id="25317210"/>
<evidence type="ECO:0000256" key="9">
    <source>
        <dbReference type="ARBA" id="ARBA00022833"/>
    </source>
</evidence>
<proteinExistence type="predicted"/>
<feature type="chain" id="PRO_5002481875" description="RING-type E3 ubiquitin transferase" evidence="15">
    <location>
        <begin position="34"/>
        <end position="553"/>
    </location>
</feature>
<evidence type="ECO:0000313" key="17">
    <source>
        <dbReference type="EMBL" id="KKA21107.1"/>
    </source>
</evidence>
<dbReference type="AlphaFoldDB" id="A0A0F4YS33"/>
<comment type="catalytic activity">
    <reaction evidence="1">
        <text>S-ubiquitinyl-[E2 ubiquitin-conjugating enzyme]-L-cysteine + [acceptor protein]-L-lysine = [E2 ubiquitin-conjugating enzyme]-L-cysteine + N(6)-ubiquitinyl-[acceptor protein]-L-lysine.</text>
        <dbReference type="EC" id="2.3.2.27"/>
    </reaction>
</comment>
<dbReference type="CDD" id="cd16454">
    <property type="entry name" value="RING-H2_PA-TM-RING"/>
    <property type="match status" value="1"/>
</dbReference>
<dbReference type="Pfam" id="PF13639">
    <property type="entry name" value="zf-RING_2"/>
    <property type="match status" value="1"/>
</dbReference>
<dbReference type="InterPro" id="IPR001841">
    <property type="entry name" value="Znf_RING"/>
</dbReference>
<accession>A0A0F4YS33</accession>
<dbReference type="GO" id="GO:0061630">
    <property type="term" value="F:ubiquitin protein ligase activity"/>
    <property type="evidence" value="ECO:0007669"/>
    <property type="project" value="UniProtKB-EC"/>
</dbReference>
<reference evidence="17 18" key="1">
    <citation type="submission" date="2015-04" db="EMBL/GenBank/DDBJ databases">
        <authorList>
            <person name="Heijne W.H."/>
            <person name="Fedorova N.D."/>
            <person name="Nierman W.C."/>
            <person name="Vollebregt A.W."/>
            <person name="Zhao Z."/>
            <person name="Wu L."/>
            <person name="Kumar M."/>
            <person name="Stam H."/>
            <person name="van den Berg M.A."/>
            <person name="Pel H.J."/>
        </authorList>
    </citation>
    <scope>NUCLEOTIDE SEQUENCE [LARGE SCALE GENOMIC DNA]</scope>
    <source>
        <strain evidence="17 18">CBS 393.64</strain>
    </source>
</reference>
<dbReference type="RefSeq" id="XP_013327719.1">
    <property type="nucleotide sequence ID" value="XM_013472265.1"/>
</dbReference>
<dbReference type="GO" id="GO:0008270">
    <property type="term" value="F:zinc ion binding"/>
    <property type="evidence" value="ECO:0007669"/>
    <property type="project" value="UniProtKB-KW"/>
</dbReference>
<gene>
    <name evidence="17" type="ORF">T310_4863</name>
</gene>
<evidence type="ECO:0000256" key="4">
    <source>
        <dbReference type="ARBA" id="ARBA00022679"/>
    </source>
</evidence>
<comment type="caution">
    <text evidence="17">The sequence shown here is derived from an EMBL/GenBank/DDBJ whole genome shotgun (WGS) entry which is preliminary data.</text>
</comment>
<feature type="compositionally biased region" description="Low complexity" evidence="13">
    <location>
        <begin position="346"/>
        <end position="357"/>
    </location>
</feature>
<keyword evidence="7 12" id="KW-0863">Zinc-finger</keyword>
<evidence type="ECO:0000256" key="7">
    <source>
        <dbReference type="ARBA" id="ARBA00022771"/>
    </source>
</evidence>
<feature type="region of interest" description="Disordered" evidence="13">
    <location>
        <begin position="433"/>
        <end position="463"/>
    </location>
</feature>
<name>A0A0F4YS33_RASE3</name>
<evidence type="ECO:0000256" key="5">
    <source>
        <dbReference type="ARBA" id="ARBA00022692"/>
    </source>
</evidence>
<feature type="domain" description="RING-type" evidence="16">
    <location>
        <begin position="384"/>
        <end position="426"/>
    </location>
</feature>
<keyword evidence="4" id="KW-0808">Transferase</keyword>
<dbReference type="InterPro" id="IPR013083">
    <property type="entry name" value="Znf_RING/FYVE/PHD"/>
</dbReference>